<sequence length="68" mass="7912">MQSSPSLILTLVKQARQTFANLLSTEEPKSNPSEQIESIKRLMNKITKYESRKEILKSFLNQMHLCFI</sequence>
<dbReference type="EMBL" id="CAJNOJ010002739">
    <property type="protein sequence ID" value="CAF1561377.1"/>
    <property type="molecule type" value="Genomic_DNA"/>
</dbReference>
<accession>A0A815XR66</accession>
<organism evidence="1 2">
    <name type="scientific">Adineta ricciae</name>
    <name type="common">Rotifer</name>
    <dbReference type="NCBI Taxonomy" id="249248"/>
    <lineage>
        <taxon>Eukaryota</taxon>
        <taxon>Metazoa</taxon>
        <taxon>Spiralia</taxon>
        <taxon>Gnathifera</taxon>
        <taxon>Rotifera</taxon>
        <taxon>Eurotatoria</taxon>
        <taxon>Bdelloidea</taxon>
        <taxon>Adinetida</taxon>
        <taxon>Adinetidae</taxon>
        <taxon>Adineta</taxon>
    </lineage>
</organism>
<protein>
    <submittedName>
        <fullName evidence="1">Uncharacterized protein</fullName>
    </submittedName>
</protein>
<dbReference type="AlphaFoldDB" id="A0A815XR66"/>
<name>A0A815XR66_ADIRI</name>
<dbReference type="Proteomes" id="UP000663852">
    <property type="component" value="Unassembled WGS sequence"/>
</dbReference>
<reference evidence="1" key="1">
    <citation type="submission" date="2021-02" db="EMBL/GenBank/DDBJ databases">
        <authorList>
            <person name="Nowell W R."/>
        </authorList>
    </citation>
    <scope>NUCLEOTIDE SEQUENCE</scope>
</reference>
<evidence type="ECO:0000313" key="2">
    <source>
        <dbReference type="Proteomes" id="UP000663852"/>
    </source>
</evidence>
<comment type="caution">
    <text evidence="1">The sequence shown here is derived from an EMBL/GenBank/DDBJ whole genome shotgun (WGS) entry which is preliminary data.</text>
</comment>
<proteinExistence type="predicted"/>
<gene>
    <name evidence="1" type="ORF">EDS130_LOCUS46600</name>
</gene>
<evidence type="ECO:0000313" key="1">
    <source>
        <dbReference type="EMBL" id="CAF1561377.1"/>
    </source>
</evidence>